<feature type="region of interest" description="Disordered" evidence="1">
    <location>
        <begin position="1"/>
        <end position="30"/>
    </location>
</feature>
<dbReference type="EMBL" id="NMPR01000115">
    <property type="protein sequence ID" value="KAA8630065.1"/>
    <property type="molecule type" value="Genomic_DNA"/>
</dbReference>
<feature type="region of interest" description="Disordered" evidence="1">
    <location>
        <begin position="353"/>
        <end position="394"/>
    </location>
</feature>
<organism evidence="3 4">
    <name type="scientific">Sordaria macrospora</name>
    <dbReference type="NCBI Taxonomy" id="5147"/>
    <lineage>
        <taxon>Eukaryota</taxon>
        <taxon>Fungi</taxon>
        <taxon>Dikarya</taxon>
        <taxon>Ascomycota</taxon>
        <taxon>Pezizomycotina</taxon>
        <taxon>Sordariomycetes</taxon>
        <taxon>Sordariomycetidae</taxon>
        <taxon>Sordariales</taxon>
        <taxon>Sordariaceae</taxon>
        <taxon>Sordaria</taxon>
    </lineage>
</organism>
<dbReference type="OMA" id="HEYHSAI"/>
<dbReference type="AlphaFoldDB" id="A0A8S8ZNY0"/>
<dbReference type="Proteomes" id="UP000433876">
    <property type="component" value="Unassembled WGS sequence"/>
</dbReference>
<dbReference type="PANTHER" id="PTHR12905:SF0">
    <property type="entry name" value="CALCINEURIN-LIKE PHOSPHOESTERASE DOMAIN-CONTAINING PROTEIN"/>
    <property type="match status" value="1"/>
</dbReference>
<evidence type="ECO:0000259" key="2">
    <source>
        <dbReference type="Pfam" id="PF00149"/>
    </source>
</evidence>
<feature type="compositionally biased region" description="Low complexity" evidence="1">
    <location>
        <begin position="9"/>
        <end position="30"/>
    </location>
</feature>
<reference evidence="3 4" key="1">
    <citation type="submission" date="2017-07" db="EMBL/GenBank/DDBJ databases">
        <title>Genome sequence of the Sordaria macrospora wild type strain R19027.</title>
        <authorList>
            <person name="Nowrousian M."/>
            <person name="Teichert I."/>
            <person name="Kueck U."/>
        </authorList>
    </citation>
    <scope>NUCLEOTIDE SEQUENCE [LARGE SCALE GENOMIC DNA]</scope>
    <source>
        <strain evidence="3 4">R19027</strain>
        <tissue evidence="3">Mycelium</tissue>
    </source>
</reference>
<evidence type="ECO:0000313" key="3">
    <source>
        <dbReference type="EMBL" id="KAA8630065.1"/>
    </source>
</evidence>
<sequence length="394" mass="43156">MTTSTTSLPDPTASTSVSTSSSMTKPPSTIPTRLLLLSDTHIRSRSKTPLPFPVPSIPGGADIVIHAGDITNSSALSEFSLCLSYLRQLPAQLKLIIAGNHDFTLDLSVYSQYVATRSNSALGNLTRRKGLGEVGEAKRLLEEARKDGIFYLEEGTHTFDLANGARLVVYASPATPAFGSQGFQYTAEEGHVFEIPEEADLVVSHGPPRGVLDVSRLTRQSCGSVELWERVREVTPKLHVFGHIHEAWGAAVVRWPLSDEGQGLNGKDGKEKKGKEEAEMTVLVDRRDVEEGWKDSKEERKRKQDKVEKIVRDGYYPLEYPEKEGGAEQTLFVNAAVPYAPGLVPWLVEVELPRSDGDTNRGSTMAEEGNGDSNGRSREYSATNLQQLDVSYGQ</sequence>
<dbReference type="SUPFAM" id="SSF56300">
    <property type="entry name" value="Metallo-dependent phosphatases"/>
    <property type="match status" value="1"/>
</dbReference>
<dbReference type="Gene3D" id="3.60.21.10">
    <property type="match status" value="1"/>
</dbReference>
<feature type="compositionally biased region" description="Polar residues" evidence="1">
    <location>
        <begin position="380"/>
        <end position="394"/>
    </location>
</feature>
<name>A0A8S8ZNY0_SORMA</name>
<dbReference type="CDD" id="cd07379">
    <property type="entry name" value="MPP_239FB"/>
    <property type="match status" value="1"/>
</dbReference>
<dbReference type="VEuPathDB" id="FungiDB:SMAC_04559"/>
<dbReference type="GO" id="GO:0016787">
    <property type="term" value="F:hydrolase activity"/>
    <property type="evidence" value="ECO:0007669"/>
    <property type="project" value="InterPro"/>
</dbReference>
<accession>A0A8S8ZNY0</accession>
<dbReference type="Pfam" id="PF00149">
    <property type="entry name" value="Metallophos"/>
    <property type="match status" value="1"/>
</dbReference>
<comment type="caution">
    <text evidence="3">The sequence shown here is derived from an EMBL/GenBank/DDBJ whole genome shotgun (WGS) entry which is preliminary data.</text>
</comment>
<evidence type="ECO:0000256" key="1">
    <source>
        <dbReference type="SAM" id="MobiDB-lite"/>
    </source>
</evidence>
<protein>
    <recommendedName>
        <fullName evidence="2">Calcineurin-like phosphoesterase domain-containing protein</fullName>
    </recommendedName>
</protein>
<dbReference type="InterPro" id="IPR004843">
    <property type="entry name" value="Calcineurin-like_PHP"/>
</dbReference>
<dbReference type="InterPro" id="IPR051693">
    <property type="entry name" value="UPF0046_metallophosphoest"/>
</dbReference>
<gene>
    <name evidence="3" type="ORF">SMACR_04559</name>
</gene>
<dbReference type="InterPro" id="IPR029052">
    <property type="entry name" value="Metallo-depent_PP-like"/>
</dbReference>
<feature type="domain" description="Calcineurin-like phosphoesterase" evidence="2">
    <location>
        <begin position="33"/>
        <end position="246"/>
    </location>
</feature>
<evidence type="ECO:0000313" key="4">
    <source>
        <dbReference type="Proteomes" id="UP000433876"/>
    </source>
</evidence>
<proteinExistence type="predicted"/>
<dbReference type="PANTHER" id="PTHR12905">
    <property type="entry name" value="METALLOPHOSPHOESTERASE"/>
    <property type="match status" value="1"/>
</dbReference>